<evidence type="ECO:0000313" key="8">
    <source>
        <dbReference type="EMBL" id="MCP9275935.1"/>
    </source>
</evidence>
<keyword evidence="8" id="KW-0808">Transferase</keyword>
<keyword evidence="3" id="KW-0210">Decarboxylase</keyword>
<dbReference type="Proteomes" id="UP001651690">
    <property type="component" value="Unassembled WGS sequence"/>
</dbReference>
<evidence type="ECO:0000256" key="5">
    <source>
        <dbReference type="ARBA" id="ARBA00023239"/>
    </source>
</evidence>
<comment type="caution">
    <text evidence="8">The sequence shown here is derived from an EMBL/GenBank/DDBJ whole genome shotgun (WGS) entry which is preliminary data.</text>
</comment>
<dbReference type="Pfam" id="PF03711">
    <property type="entry name" value="OKR_DC_1_C"/>
    <property type="match status" value="1"/>
</dbReference>
<evidence type="ECO:0000256" key="2">
    <source>
        <dbReference type="ARBA" id="ARBA00010671"/>
    </source>
</evidence>
<proteinExistence type="inferred from homology"/>
<dbReference type="SUPFAM" id="SSF53383">
    <property type="entry name" value="PLP-dependent transferases"/>
    <property type="match status" value="1"/>
</dbReference>
<evidence type="ECO:0000256" key="3">
    <source>
        <dbReference type="ARBA" id="ARBA00022793"/>
    </source>
</evidence>
<protein>
    <submittedName>
        <fullName evidence="8">Aminotransferase class V-fold PLP-dependent enzyme</fullName>
    </submittedName>
</protein>
<dbReference type="SUPFAM" id="SSF55904">
    <property type="entry name" value="Ornithine decarboxylase C-terminal domain"/>
    <property type="match status" value="1"/>
</dbReference>
<sequence>MATDPRALRSDAPLLDAWLRFQEEPPTPFTIPGHKQRHDLVGDVIAGDVPLYAGLDTMKLSSGVLLDAEARAARLWGADVCRFSVGGSTHANQALALAIEHGDGGSVVVSRTLHRSMLLGLVLAGLTPRWVRPDVDASTGLPLGVAPEAIADALRAYPNVTAVLVGDPSYVGTVGDVAEQAAIAHAHGVPLIVDAAWSAHFGFHPDLPRHPLQLGADAMVISAHKTLPAWSQAALVLARGERINPARLDAGVEATHTTSPAGAILASIDAARALLARDGEALLGEALSVVRTARERLADVAGLIVLDGPGVDPLKLTLVLPGTGSDGIAVERDMLGAGLPVEAAERDTIVAQVSLADTAASLTRLVDALIASIARHRGPARPVVAGAAYDVTPVTVMPPRAAFFAPSDAVALQDSVGQVSAELVAPYPPGIPVLAPGEEITAAVLDALHRAQSDGIRIAYAADPSLSTLRVVSSRKDTR</sequence>
<reference evidence="8 9" key="1">
    <citation type="submission" date="2022-06" db="EMBL/GenBank/DDBJ databases">
        <title>Mycolicibacterium sp. CAU 1645 isolated from seawater.</title>
        <authorList>
            <person name="Kim W."/>
        </authorList>
    </citation>
    <scope>NUCLEOTIDE SEQUENCE [LARGE SCALE GENOMIC DNA]</scope>
    <source>
        <strain evidence="8 9">CAU 1645</strain>
    </source>
</reference>
<evidence type="ECO:0000259" key="6">
    <source>
        <dbReference type="Pfam" id="PF01276"/>
    </source>
</evidence>
<keyword evidence="4" id="KW-0663">Pyridoxal phosphate</keyword>
<dbReference type="PANTHER" id="PTHR43277">
    <property type="entry name" value="ARGININE DECARBOXYLASE"/>
    <property type="match status" value="1"/>
</dbReference>
<keyword evidence="5" id="KW-0456">Lyase</keyword>
<gene>
    <name evidence="8" type="ORF">NM203_27485</name>
</gene>
<evidence type="ECO:0000256" key="1">
    <source>
        <dbReference type="ARBA" id="ARBA00001933"/>
    </source>
</evidence>
<dbReference type="GO" id="GO:0008483">
    <property type="term" value="F:transaminase activity"/>
    <property type="evidence" value="ECO:0007669"/>
    <property type="project" value="UniProtKB-KW"/>
</dbReference>
<dbReference type="EMBL" id="JANDBD010000013">
    <property type="protein sequence ID" value="MCP9275935.1"/>
    <property type="molecule type" value="Genomic_DNA"/>
</dbReference>
<organism evidence="8 9">
    <name type="scientific">Mycolicibacterium arenosum</name>
    <dbReference type="NCBI Taxonomy" id="2952157"/>
    <lineage>
        <taxon>Bacteria</taxon>
        <taxon>Bacillati</taxon>
        <taxon>Actinomycetota</taxon>
        <taxon>Actinomycetes</taxon>
        <taxon>Mycobacteriales</taxon>
        <taxon>Mycobacteriaceae</taxon>
        <taxon>Mycolicibacterium</taxon>
    </lineage>
</organism>
<comment type="cofactor">
    <cofactor evidence="1">
        <name>pyridoxal 5'-phosphate</name>
        <dbReference type="ChEBI" id="CHEBI:597326"/>
    </cofactor>
</comment>
<keyword evidence="9" id="KW-1185">Reference proteome</keyword>
<feature type="domain" description="Orn/Lys/Arg decarboxylases family 1 pyridoxal-P attachment site" evidence="6">
    <location>
        <begin position="13"/>
        <end position="298"/>
    </location>
</feature>
<dbReference type="InterPro" id="IPR052357">
    <property type="entry name" value="Orn_Lys_Arg_decarboxylase-I"/>
</dbReference>
<feature type="domain" description="Orn/Lys/Arg decarboxylase C-terminal" evidence="7">
    <location>
        <begin position="385"/>
        <end position="444"/>
    </location>
</feature>
<keyword evidence="8" id="KW-0032">Aminotransferase</keyword>
<dbReference type="InterPro" id="IPR036633">
    <property type="entry name" value="Prn/Lys/Arg_de-COase_C_sf"/>
</dbReference>
<evidence type="ECO:0000256" key="4">
    <source>
        <dbReference type="ARBA" id="ARBA00022898"/>
    </source>
</evidence>
<name>A0ABT1M9U7_9MYCO</name>
<dbReference type="Pfam" id="PF01276">
    <property type="entry name" value="OKR_DC_1"/>
    <property type="match status" value="1"/>
</dbReference>
<dbReference type="InterPro" id="IPR008286">
    <property type="entry name" value="Prn/Lys/Arg_de-COase_C"/>
</dbReference>
<dbReference type="RefSeq" id="WP_255063774.1">
    <property type="nucleotide sequence ID" value="NZ_JANDBD010000013.1"/>
</dbReference>
<dbReference type="Gene3D" id="3.40.640.10">
    <property type="entry name" value="Type I PLP-dependent aspartate aminotransferase-like (Major domain)"/>
    <property type="match status" value="1"/>
</dbReference>
<dbReference type="InterPro" id="IPR000310">
    <property type="entry name" value="Orn/Lys/Arg_deCO2ase_major_dom"/>
</dbReference>
<evidence type="ECO:0000259" key="7">
    <source>
        <dbReference type="Pfam" id="PF03711"/>
    </source>
</evidence>
<evidence type="ECO:0000313" key="9">
    <source>
        <dbReference type="Proteomes" id="UP001651690"/>
    </source>
</evidence>
<dbReference type="Gene3D" id="3.90.100.10">
    <property type="entry name" value="Orn/Lys/Arg decarboxylase, C-terminal domain"/>
    <property type="match status" value="1"/>
</dbReference>
<dbReference type="InterPro" id="IPR015424">
    <property type="entry name" value="PyrdxlP-dep_Trfase"/>
</dbReference>
<dbReference type="InterPro" id="IPR015421">
    <property type="entry name" value="PyrdxlP-dep_Trfase_major"/>
</dbReference>
<accession>A0ABT1M9U7</accession>
<dbReference type="PANTHER" id="PTHR43277:SF4">
    <property type="entry name" value="ARGININE DECARBOXYLASE"/>
    <property type="match status" value="1"/>
</dbReference>
<comment type="similarity">
    <text evidence="2">Belongs to the Orn/Lys/Arg decarboxylase class-I family.</text>
</comment>